<comment type="caution">
    <text evidence="1">The sequence shown here is derived from an EMBL/GenBank/DDBJ whole genome shotgun (WGS) entry which is preliminary data.</text>
</comment>
<organism evidence="1 2">
    <name type="scientific">Candidatus Falkowbacteria bacterium HGW-Falkowbacteria-1</name>
    <dbReference type="NCBI Taxonomy" id="2013768"/>
    <lineage>
        <taxon>Bacteria</taxon>
        <taxon>Candidatus Falkowiibacteriota</taxon>
    </lineage>
</organism>
<dbReference type="Proteomes" id="UP000233517">
    <property type="component" value="Unassembled WGS sequence"/>
</dbReference>
<evidence type="ECO:0000313" key="1">
    <source>
        <dbReference type="EMBL" id="PKM91207.1"/>
    </source>
</evidence>
<sequence length="68" mass="7673">MNKVKSKKPIEKSDEIFKNNLIKAAKTLVSLLDSKDEVVRLSATEYIIKKITEQPTIIVINKGEKNST</sequence>
<gene>
    <name evidence="1" type="ORF">CVU82_04110</name>
</gene>
<protein>
    <submittedName>
        <fullName evidence="1">Uncharacterized protein</fullName>
    </submittedName>
</protein>
<reference evidence="1 2" key="1">
    <citation type="journal article" date="2017" name="ISME J.">
        <title>Potential for microbial H2 and metal transformations associated with novel bacteria and archaea in deep terrestrial subsurface sediments.</title>
        <authorList>
            <person name="Hernsdorf A.W."/>
            <person name="Amano Y."/>
            <person name="Miyakawa K."/>
            <person name="Ise K."/>
            <person name="Suzuki Y."/>
            <person name="Anantharaman K."/>
            <person name="Probst A."/>
            <person name="Burstein D."/>
            <person name="Thomas B.C."/>
            <person name="Banfield J.F."/>
        </authorList>
    </citation>
    <scope>NUCLEOTIDE SEQUENCE [LARGE SCALE GENOMIC DNA]</scope>
    <source>
        <strain evidence="1">HGW-Falkowbacteria-1</strain>
    </source>
</reference>
<dbReference type="EMBL" id="PHAI01000003">
    <property type="protein sequence ID" value="PKM91207.1"/>
    <property type="molecule type" value="Genomic_DNA"/>
</dbReference>
<proteinExistence type="predicted"/>
<evidence type="ECO:0000313" key="2">
    <source>
        <dbReference type="Proteomes" id="UP000233517"/>
    </source>
</evidence>
<dbReference type="AlphaFoldDB" id="A0A2N2E907"/>
<name>A0A2N2E907_9BACT</name>
<accession>A0A2N2E907</accession>